<feature type="non-terminal residue" evidence="3">
    <location>
        <position position="258"/>
    </location>
</feature>
<dbReference type="EMBL" id="BARS01036073">
    <property type="protein sequence ID" value="GAG25655.1"/>
    <property type="molecule type" value="Genomic_DNA"/>
</dbReference>
<feature type="coiled-coil region" evidence="1">
    <location>
        <begin position="164"/>
        <end position="198"/>
    </location>
</feature>
<proteinExistence type="predicted"/>
<evidence type="ECO:0000313" key="3">
    <source>
        <dbReference type="EMBL" id="GAG25655.1"/>
    </source>
</evidence>
<evidence type="ECO:0000256" key="1">
    <source>
        <dbReference type="SAM" id="Coils"/>
    </source>
</evidence>
<protein>
    <submittedName>
        <fullName evidence="3">Uncharacterized protein</fullName>
    </submittedName>
</protein>
<keyword evidence="1" id="KW-0175">Coiled coil</keyword>
<dbReference type="AlphaFoldDB" id="X0W528"/>
<feature type="region of interest" description="Disordered" evidence="2">
    <location>
        <begin position="221"/>
        <end position="241"/>
    </location>
</feature>
<organism evidence="3">
    <name type="scientific">marine sediment metagenome</name>
    <dbReference type="NCBI Taxonomy" id="412755"/>
    <lineage>
        <taxon>unclassified sequences</taxon>
        <taxon>metagenomes</taxon>
        <taxon>ecological metagenomes</taxon>
    </lineage>
</organism>
<reference evidence="3" key="1">
    <citation type="journal article" date="2014" name="Front. Microbiol.">
        <title>High frequency of phylogenetically diverse reductive dehalogenase-homologous genes in deep subseafloor sedimentary metagenomes.</title>
        <authorList>
            <person name="Kawai M."/>
            <person name="Futagami T."/>
            <person name="Toyoda A."/>
            <person name="Takaki Y."/>
            <person name="Nishi S."/>
            <person name="Hori S."/>
            <person name="Arai W."/>
            <person name="Tsubouchi T."/>
            <person name="Morono Y."/>
            <person name="Uchiyama I."/>
            <person name="Ito T."/>
            <person name="Fujiyama A."/>
            <person name="Inagaki F."/>
            <person name="Takami H."/>
        </authorList>
    </citation>
    <scope>NUCLEOTIDE SEQUENCE</scope>
    <source>
        <strain evidence="3">Expedition CK06-06</strain>
    </source>
</reference>
<comment type="caution">
    <text evidence="3">The sequence shown here is derived from an EMBL/GenBank/DDBJ whole genome shotgun (WGS) entry which is preliminary data.</text>
</comment>
<accession>X0W528</accession>
<feature type="non-terminal residue" evidence="3">
    <location>
        <position position="1"/>
    </location>
</feature>
<gene>
    <name evidence="3" type="ORF">S01H1_55488</name>
</gene>
<sequence>PVTTREDRAIRRELARLPGEVRVREASLVYEPYLLGLASASYRDRQQLESKEETIACLLPLPEAQDFVDWEKHVTHQLSAEHLEAEPPRSGLFGSLPDGMTDSPPYTQFRDDFIDYIYRERPIRILVHAQLKLTSRLDESEREFRMRCREEARRRRDQEVDRVGQRLGRDLSELEARLEREERELRRDRIEYDGRKREEALSAGESILGLLLGRRRSSALSQASQRRRMTSRARAEVEESEEAMERLRERISELAEER</sequence>
<evidence type="ECO:0000256" key="2">
    <source>
        <dbReference type="SAM" id="MobiDB-lite"/>
    </source>
</evidence>
<name>X0W528_9ZZZZ</name>